<comment type="caution">
    <text evidence="1">The sequence shown here is derived from an EMBL/GenBank/DDBJ whole genome shotgun (WGS) entry which is preliminary data.</text>
</comment>
<dbReference type="EMBL" id="QFQP01000012">
    <property type="protein sequence ID" value="PZR12263.1"/>
    <property type="molecule type" value="Genomic_DNA"/>
</dbReference>
<dbReference type="Proteomes" id="UP000249061">
    <property type="component" value="Unassembled WGS sequence"/>
</dbReference>
<name>A0A2W5TG64_9BACT</name>
<sequence>MAFAVVSFGCQDPEYGGEKGELRFRFGLGGCTNVAATKGKLARGGSTDLLVGDTGSKRTSLTIETASPGVVTSPKGVLELTCTGEGCKETQGTLPLEALSAGTGRIIFTDSNGSQVDVLSVTVGEATSLVVEDEDGRSSTSITLAKGKQLQAKLKGPDGEVFAKTPFNWSVEGDAVKNISSKDSVVNVEGAAVGSSIVNVRFGDLAGSIEVKVTN</sequence>
<organism evidence="1 2">
    <name type="scientific">Archangium gephyra</name>
    <dbReference type="NCBI Taxonomy" id="48"/>
    <lineage>
        <taxon>Bacteria</taxon>
        <taxon>Pseudomonadati</taxon>
        <taxon>Myxococcota</taxon>
        <taxon>Myxococcia</taxon>
        <taxon>Myxococcales</taxon>
        <taxon>Cystobacterineae</taxon>
        <taxon>Archangiaceae</taxon>
        <taxon>Archangium</taxon>
    </lineage>
</organism>
<evidence type="ECO:0000313" key="2">
    <source>
        <dbReference type="Proteomes" id="UP000249061"/>
    </source>
</evidence>
<protein>
    <submittedName>
        <fullName evidence="1">Uncharacterized protein</fullName>
    </submittedName>
</protein>
<dbReference type="AlphaFoldDB" id="A0A2W5TG64"/>
<proteinExistence type="predicted"/>
<evidence type="ECO:0000313" key="1">
    <source>
        <dbReference type="EMBL" id="PZR12263.1"/>
    </source>
</evidence>
<gene>
    <name evidence="1" type="ORF">DI536_15265</name>
</gene>
<accession>A0A2W5TG64</accession>
<reference evidence="1 2" key="1">
    <citation type="submission" date="2017-08" db="EMBL/GenBank/DDBJ databases">
        <title>Infants hospitalized years apart are colonized by the same room-sourced microbial strains.</title>
        <authorList>
            <person name="Brooks B."/>
            <person name="Olm M.R."/>
            <person name="Firek B.A."/>
            <person name="Baker R."/>
            <person name="Thomas B.C."/>
            <person name="Morowitz M.J."/>
            <person name="Banfield J.F."/>
        </authorList>
    </citation>
    <scope>NUCLEOTIDE SEQUENCE [LARGE SCALE GENOMIC DNA]</scope>
    <source>
        <strain evidence="1">S2_003_000_R2_14</strain>
    </source>
</reference>